<reference evidence="3" key="2">
    <citation type="journal article" date="2022" name="Microb. Genom.">
        <title>A chromosome-scale genome assembly of the tomato pathogen Cladosporium fulvum reveals a compartmentalized genome architecture and the presence of a dispensable chromosome.</title>
        <authorList>
            <person name="Zaccaron A.Z."/>
            <person name="Chen L.H."/>
            <person name="Samaras A."/>
            <person name="Stergiopoulos I."/>
        </authorList>
    </citation>
    <scope>NUCLEOTIDE SEQUENCE</scope>
    <source>
        <strain evidence="3">Race5_Kim</strain>
    </source>
</reference>
<sequence length="316" mass="34823">MVKLIAGLMGSSVATGSSKMASTDQIRPFLAMLRNHDITELDTARVYNSGKSEEDLGAIPEAQANFKIATKAPGFSPGSLSAEKVIANCKASLAALQQDQIELYYFHGPDRQTPLEESCKAINQLYQEGKIAEFGISNFNKDEVEEIHSTCSMNGWLAPTVHQGGFNPLSRAAEEKLFPTLRKLNMAFYAFSPLAGGYFSRSTDQLREPPAGGRYDQMKHFKNMYVNDLSLELHDMLSEACAREDVTVKAAALRYLAHHSALRDEDGIILGASSQEQMEENLAACEAEKLPGSIVSAFELLWTRYKGHGYSDMYCV</sequence>
<gene>
    <name evidence="3" type="ORF">CLAFUR5_00978</name>
</gene>
<organism evidence="3 4">
    <name type="scientific">Passalora fulva</name>
    <name type="common">Tomato leaf mold</name>
    <name type="synonym">Cladosporium fulvum</name>
    <dbReference type="NCBI Taxonomy" id="5499"/>
    <lineage>
        <taxon>Eukaryota</taxon>
        <taxon>Fungi</taxon>
        <taxon>Dikarya</taxon>
        <taxon>Ascomycota</taxon>
        <taxon>Pezizomycotina</taxon>
        <taxon>Dothideomycetes</taxon>
        <taxon>Dothideomycetidae</taxon>
        <taxon>Mycosphaerellales</taxon>
        <taxon>Mycosphaerellaceae</taxon>
        <taxon>Fulvia</taxon>
    </lineage>
</organism>
<dbReference type="GeneID" id="71980856"/>
<evidence type="ECO:0000313" key="3">
    <source>
        <dbReference type="EMBL" id="UJO11740.1"/>
    </source>
</evidence>
<accession>A0A9Q8L6G4</accession>
<dbReference type="KEGG" id="ffu:CLAFUR5_00978"/>
<protein>
    <submittedName>
        <fullName evidence="3">Oxidoreductase sirO</fullName>
    </submittedName>
</protein>
<evidence type="ECO:0000259" key="2">
    <source>
        <dbReference type="Pfam" id="PF00248"/>
    </source>
</evidence>
<dbReference type="InterPro" id="IPR023210">
    <property type="entry name" value="NADP_OxRdtase_dom"/>
</dbReference>
<dbReference type="Pfam" id="PF00248">
    <property type="entry name" value="Aldo_ket_red"/>
    <property type="match status" value="1"/>
</dbReference>
<dbReference type="AlphaFoldDB" id="A0A9Q8L6G4"/>
<dbReference type="Gene3D" id="3.20.20.100">
    <property type="entry name" value="NADP-dependent oxidoreductase domain"/>
    <property type="match status" value="1"/>
</dbReference>
<name>A0A9Q8L6G4_PASFU</name>
<dbReference type="CDD" id="cd19075">
    <property type="entry name" value="AKR_AKR7A1-5"/>
    <property type="match status" value="1"/>
</dbReference>
<dbReference type="PANTHER" id="PTHR43364:SF4">
    <property type="entry name" value="NAD(P)-LINKED OXIDOREDUCTASE SUPERFAMILY PROTEIN"/>
    <property type="match status" value="1"/>
</dbReference>
<keyword evidence="4" id="KW-1185">Reference proteome</keyword>
<dbReference type="PANTHER" id="PTHR43364">
    <property type="entry name" value="NADH-SPECIFIC METHYLGLYOXAL REDUCTASE-RELATED"/>
    <property type="match status" value="1"/>
</dbReference>
<dbReference type="OrthoDB" id="2310150at2759"/>
<dbReference type="InterPro" id="IPR050523">
    <property type="entry name" value="AKR_Detox_Biosynth"/>
</dbReference>
<dbReference type="EMBL" id="CP090163">
    <property type="protein sequence ID" value="UJO11740.1"/>
    <property type="molecule type" value="Genomic_DNA"/>
</dbReference>
<dbReference type="Proteomes" id="UP000756132">
    <property type="component" value="Chromosome 1"/>
</dbReference>
<evidence type="ECO:0000313" key="4">
    <source>
        <dbReference type="Proteomes" id="UP000756132"/>
    </source>
</evidence>
<dbReference type="InterPro" id="IPR036812">
    <property type="entry name" value="NAD(P)_OxRdtase_dom_sf"/>
</dbReference>
<reference evidence="3" key="1">
    <citation type="submission" date="2021-12" db="EMBL/GenBank/DDBJ databases">
        <authorList>
            <person name="Zaccaron A."/>
            <person name="Stergiopoulos I."/>
        </authorList>
    </citation>
    <scope>NUCLEOTIDE SEQUENCE</scope>
    <source>
        <strain evidence="3">Race5_Kim</strain>
    </source>
</reference>
<feature type="domain" description="NADP-dependent oxidoreductase" evidence="2">
    <location>
        <begin position="9"/>
        <end position="292"/>
    </location>
</feature>
<proteinExistence type="predicted"/>
<dbReference type="GO" id="GO:0016491">
    <property type="term" value="F:oxidoreductase activity"/>
    <property type="evidence" value="ECO:0007669"/>
    <property type="project" value="UniProtKB-KW"/>
</dbReference>
<dbReference type="SUPFAM" id="SSF51430">
    <property type="entry name" value="NAD(P)-linked oxidoreductase"/>
    <property type="match status" value="1"/>
</dbReference>
<dbReference type="RefSeq" id="XP_047756106.1">
    <property type="nucleotide sequence ID" value="XM_047900126.1"/>
</dbReference>
<keyword evidence="1" id="KW-0560">Oxidoreductase</keyword>
<evidence type="ECO:0000256" key="1">
    <source>
        <dbReference type="ARBA" id="ARBA00023002"/>
    </source>
</evidence>